<dbReference type="Proteomes" id="UP001295684">
    <property type="component" value="Unassembled WGS sequence"/>
</dbReference>
<keyword evidence="3" id="KW-0812">Transmembrane</keyword>
<evidence type="ECO:0000256" key="2">
    <source>
        <dbReference type="SAM" id="MobiDB-lite"/>
    </source>
</evidence>
<feature type="coiled-coil region" evidence="1">
    <location>
        <begin position="175"/>
        <end position="221"/>
    </location>
</feature>
<dbReference type="EMBL" id="CAMPGE010012633">
    <property type="protein sequence ID" value="CAI2371403.1"/>
    <property type="molecule type" value="Genomic_DNA"/>
</dbReference>
<keyword evidence="3" id="KW-0472">Membrane</keyword>
<keyword evidence="1" id="KW-0175">Coiled coil</keyword>
<comment type="caution">
    <text evidence="4">The sequence shown here is derived from an EMBL/GenBank/DDBJ whole genome shotgun (WGS) entry which is preliminary data.</text>
</comment>
<name>A0AAD1UPR6_EUPCR</name>
<evidence type="ECO:0000313" key="4">
    <source>
        <dbReference type="EMBL" id="CAI2371403.1"/>
    </source>
</evidence>
<reference evidence="4" key="1">
    <citation type="submission" date="2023-07" db="EMBL/GenBank/DDBJ databases">
        <authorList>
            <consortium name="AG Swart"/>
            <person name="Singh M."/>
            <person name="Singh A."/>
            <person name="Seah K."/>
            <person name="Emmerich C."/>
        </authorList>
    </citation>
    <scope>NUCLEOTIDE SEQUENCE</scope>
    <source>
        <strain evidence="4">DP1</strain>
    </source>
</reference>
<feature type="region of interest" description="Disordered" evidence="2">
    <location>
        <begin position="96"/>
        <end position="121"/>
    </location>
</feature>
<gene>
    <name evidence="4" type="ORF">ECRASSUSDP1_LOCUS12725</name>
</gene>
<dbReference type="AlphaFoldDB" id="A0AAD1UPR6"/>
<protein>
    <submittedName>
        <fullName evidence="4">Uncharacterized protein</fullName>
    </submittedName>
</protein>
<accession>A0AAD1UPR6</accession>
<feature type="region of interest" description="Disordered" evidence="2">
    <location>
        <begin position="265"/>
        <end position="307"/>
    </location>
</feature>
<proteinExistence type="predicted"/>
<feature type="compositionally biased region" description="Polar residues" evidence="2">
    <location>
        <begin position="285"/>
        <end position="296"/>
    </location>
</feature>
<evidence type="ECO:0000256" key="1">
    <source>
        <dbReference type="SAM" id="Coils"/>
    </source>
</evidence>
<evidence type="ECO:0000256" key="3">
    <source>
        <dbReference type="SAM" id="Phobius"/>
    </source>
</evidence>
<feature type="transmembrane region" description="Helical" evidence="3">
    <location>
        <begin position="7"/>
        <end position="27"/>
    </location>
</feature>
<sequence length="307" mass="35248">MTIIYTIFFILAQLGGLYAILTLLFGLCIRPINEKCFEHECVNSLHKANKIELEKLRKEAEERGNQMGQNLNDSMLKNPNEDEPLIQNEEAKVAPLGDGMSRSRSKRMAQYQPGPTPGGMNGSNRFYNTSMLFYNILCPIKLKSRSRMAQQYQQYKRDVDEFNYSRDLVTIVSKINTLQFKINSMEELISKHEEMEIREMMNAQNEMQNESEDEIQREKDDIYQSNVQPFNQAQKVQSIVGQEINPNNQVVKQATQNINNIINPVIQNKPEDPTPGNPAQHPQVVPNQAQEFSNIQAPADRDIPGWN</sequence>
<keyword evidence="5" id="KW-1185">Reference proteome</keyword>
<keyword evidence="3" id="KW-1133">Transmembrane helix</keyword>
<evidence type="ECO:0000313" key="5">
    <source>
        <dbReference type="Proteomes" id="UP001295684"/>
    </source>
</evidence>
<organism evidence="4 5">
    <name type="scientific">Euplotes crassus</name>
    <dbReference type="NCBI Taxonomy" id="5936"/>
    <lineage>
        <taxon>Eukaryota</taxon>
        <taxon>Sar</taxon>
        <taxon>Alveolata</taxon>
        <taxon>Ciliophora</taxon>
        <taxon>Intramacronucleata</taxon>
        <taxon>Spirotrichea</taxon>
        <taxon>Hypotrichia</taxon>
        <taxon>Euplotida</taxon>
        <taxon>Euplotidae</taxon>
        <taxon>Moneuplotes</taxon>
    </lineage>
</organism>